<organism evidence="1 2">
    <name type="scientific">Cyclostephanos tholiformis</name>
    <dbReference type="NCBI Taxonomy" id="382380"/>
    <lineage>
        <taxon>Eukaryota</taxon>
        <taxon>Sar</taxon>
        <taxon>Stramenopiles</taxon>
        <taxon>Ochrophyta</taxon>
        <taxon>Bacillariophyta</taxon>
        <taxon>Coscinodiscophyceae</taxon>
        <taxon>Thalassiosirophycidae</taxon>
        <taxon>Stephanodiscales</taxon>
        <taxon>Stephanodiscaceae</taxon>
        <taxon>Cyclostephanos</taxon>
    </lineage>
</organism>
<reference evidence="1 2" key="1">
    <citation type="submission" date="2024-10" db="EMBL/GenBank/DDBJ databases">
        <title>Updated reference genomes for cyclostephanoid diatoms.</title>
        <authorList>
            <person name="Roberts W.R."/>
            <person name="Alverson A.J."/>
        </authorList>
    </citation>
    <scope>NUCLEOTIDE SEQUENCE [LARGE SCALE GENOMIC DNA]</scope>
    <source>
        <strain evidence="1 2">AJA228-03</strain>
    </source>
</reference>
<proteinExistence type="predicted"/>
<keyword evidence="2" id="KW-1185">Reference proteome</keyword>
<gene>
    <name evidence="1" type="ORF">ACHAXA_011836</name>
</gene>
<evidence type="ECO:0000313" key="2">
    <source>
        <dbReference type="Proteomes" id="UP001530377"/>
    </source>
</evidence>
<name>A0ABD3RWD9_9STRA</name>
<protein>
    <submittedName>
        <fullName evidence="1">Uncharacterized protein</fullName>
    </submittedName>
</protein>
<comment type="caution">
    <text evidence="1">The sequence shown here is derived from an EMBL/GenBank/DDBJ whole genome shotgun (WGS) entry which is preliminary data.</text>
</comment>
<dbReference type="EMBL" id="JALLPB020000143">
    <property type="protein sequence ID" value="KAL3816537.1"/>
    <property type="molecule type" value="Genomic_DNA"/>
</dbReference>
<accession>A0ABD3RWD9</accession>
<sequence>MVVYPDLVTARIRTVNPSWHATSSTSMPPRPPPSSDVLKRAIDALSSSFSSASYVGGMMTMGGGGYAFEVEEEVLARAREGEGRHVDG</sequence>
<evidence type="ECO:0000313" key="1">
    <source>
        <dbReference type="EMBL" id="KAL3816537.1"/>
    </source>
</evidence>
<dbReference type="Proteomes" id="UP001530377">
    <property type="component" value="Unassembled WGS sequence"/>
</dbReference>
<dbReference type="AlphaFoldDB" id="A0ABD3RWD9"/>